<feature type="transmembrane region" description="Helical" evidence="2">
    <location>
        <begin position="262"/>
        <end position="285"/>
    </location>
</feature>
<name>A0A0S4JP15_BODSA</name>
<gene>
    <name evidence="3" type="ORF">BSAL_02300</name>
</gene>
<dbReference type="AlphaFoldDB" id="A0A0S4JP15"/>
<keyword evidence="2" id="KW-0472">Membrane</keyword>
<reference evidence="4" key="1">
    <citation type="submission" date="2015-09" db="EMBL/GenBank/DDBJ databases">
        <authorList>
            <consortium name="Pathogen Informatics"/>
        </authorList>
    </citation>
    <scope>NUCLEOTIDE SEQUENCE [LARGE SCALE GENOMIC DNA]</scope>
    <source>
        <strain evidence="4">Lake Konstanz</strain>
    </source>
</reference>
<proteinExistence type="predicted"/>
<feature type="region of interest" description="Disordered" evidence="1">
    <location>
        <begin position="407"/>
        <end position="454"/>
    </location>
</feature>
<feature type="transmembrane region" description="Helical" evidence="2">
    <location>
        <begin position="68"/>
        <end position="86"/>
    </location>
</feature>
<feature type="transmembrane region" description="Helical" evidence="2">
    <location>
        <begin position="136"/>
        <end position="156"/>
    </location>
</feature>
<accession>A0A0S4JP15</accession>
<evidence type="ECO:0000313" key="4">
    <source>
        <dbReference type="Proteomes" id="UP000051952"/>
    </source>
</evidence>
<feature type="transmembrane region" description="Helical" evidence="2">
    <location>
        <begin position="98"/>
        <end position="124"/>
    </location>
</feature>
<evidence type="ECO:0000256" key="1">
    <source>
        <dbReference type="SAM" id="MobiDB-lite"/>
    </source>
</evidence>
<keyword evidence="2" id="KW-0812">Transmembrane</keyword>
<feature type="compositionally biased region" description="Polar residues" evidence="1">
    <location>
        <begin position="441"/>
        <end position="454"/>
    </location>
</feature>
<evidence type="ECO:0000256" key="2">
    <source>
        <dbReference type="SAM" id="Phobius"/>
    </source>
</evidence>
<evidence type="ECO:0000313" key="3">
    <source>
        <dbReference type="EMBL" id="CUG90846.1"/>
    </source>
</evidence>
<sequence>MLLTVASILWSFALPAVVLFVAAVAAFATGPTNYLSVTLVLCLLAGVGCAACVLTKLALLSSEDDGEILLAHWSILSATVALVHYVESYRCDVFAAGAPVLLMAMCGPGSAAVVMASTMIASLNASPVVVGLKKHVPVNSLTLCCVLLACIAAGAQREAGDMFFYIRHTALFLPFVARWYRSRCPPHQVASPEDGLEWRERPASPAHVTLKRLSYVLLFALLGGAALFSWGRVVVYVCRHVVSHVGTWYGDRHSADWFAPQSAHILLDVLLCGAALVAVLSQHAIGKDEDLPDVITAVPVTHRKKIAALMMAAGPAATIALYWALREANAVFDLISSPTSSGDDDPFALMSPMSPMLRRRRSSSFDDRPAFMPFDSQRVDRKNSTFDVAPLTTIPLTPPEESLVIPARRRRSSDDEPIMTFSSPRTTTRLNNATEDRDQVQKLSRSSSVDSLMA</sequence>
<protein>
    <submittedName>
        <fullName evidence="3">Membrane-associated protein, putative</fullName>
    </submittedName>
</protein>
<dbReference type="Proteomes" id="UP000051952">
    <property type="component" value="Unassembled WGS sequence"/>
</dbReference>
<keyword evidence="4" id="KW-1185">Reference proteome</keyword>
<feature type="compositionally biased region" description="Polar residues" evidence="1">
    <location>
        <begin position="420"/>
        <end position="433"/>
    </location>
</feature>
<feature type="transmembrane region" description="Helical" evidence="2">
    <location>
        <begin position="215"/>
        <end position="242"/>
    </location>
</feature>
<dbReference type="EMBL" id="CYKH01001867">
    <property type="protein sequence ID" value="CUG90846.1"/>
    <property type="molecule type" value="Genomic_DNA"/>
</dbReference>
<keyword evidence="2" id="KW-1133">Transmembrane helix</keyword>
<feature type="transmembrane region" description="Helical" evidence="2">
    <location>
        <begin position="35"/>
        <end position="59"/>
    </location>
</feature>
<dbReference type="VEuPathDB" id="TriTrypDB:BSAL_02300"/>
<organism evidence="3 4">
    <name type="scientific">Bodo saltans</name>
    <name type="common">Flagellated protozoan</name>
    <dbReference type="NCBI Taxonomy" id="75058"/>
    <lineage>
        <taxon>Eukaryota</taxon>
        <taxon>Discoba</taxon>
        <taxon>Euglenozoa</taxon>
        <taxon>Kinetoplastea</taxon>
        <taxon>Metakinetoplastina</taxon>
        <taxon>Eubodonida</taxon>
        <taxon>Bodonidae</taxon>
        <taxon>Bodo</taxon>
    </lineage>
</organism>
<feature type="transmembrane region" description="Helical" evidence="2">
    <location>
        <begin position="306"/>
        <end position="325"/>
    </location>
</feature>